<dbReference type="InterPro" id="IPR035224">
    <property type="entry name" value="Usher_TcfC"/>
</dbReference>
<feature type="domain" description="Pilus assembly protein E-set like" evidence="3">
    <location>
        <begin position="308"/>
        <end position="373"/>
    </location>
</feature>
<feature type="signal peptide" evidence="2">
    <location>
        <begin position="1"/>
        <end position="24"/>
    </location>
</feature>
<evidence type="ECO:0000256" key="2">
    <source>
        <dbReference type="SAM" id="SignalP"/>
    </source>
</evidence>
<keyword evidence="2" id="KW-0732">Signal</keyword>
<protein>
    <submittedName>
        <fullName evidence="5">Fimbrial protein</fullName>
    </submittedName>
</protein>
<keyword evidence="6" id="KW-1185">Reference proteome</keyword>
<reference evidence="5 6" key="1">
    <citation type="submission" date="2019-08" db="EMBL/GenBank/DDBJ databases">
        <authorList>
            <person name="Peeters C."/>
        </authorList>
    </citation>
    <scope>NUCLEOTIDE SEQUENCE [LARGE SCALE GENOMIC DNA]</scope>
    <source>
        <strain evidence="5 6">LMG 31011</strain>
    </source>
</reference>
<accession>A0A5E4VJB4</accession>
<proteinExistence type="predicted"/>
<evidence type="ECO:0000256" key="1">
    <source>
        <dbReference type="SAM" id="MobiDB-lite"/>
    </source>
</evidence>
<dbReference type="AlphaFoldDB" id="A0A5E4VJB4"/>
<organism evidence="5 6">
    <name type="scientific">Pandoraea aquatica</name>
    <dbReference type="NCBI Taxonomy" id="2508290"/>
    <lineage>
        <taxon>Bacteria</taxon>
        <taxon>Pseudomonadati</taxon>
        <taxon>Pseudomonadota</taxon>
        <taxon>Betaproteobacteria</taxon>
        <taxon>Burkholderiales</taxon>
        <taxon>Burkholderiaceae</taxon>
        <taxon>Pandoraea</taxon>
    </lineage>
</organism>
<dbReference type="Pfam" id="PF16967">
    <property type="entry name" value="TcfC"/>
    <property type="match status" value="1"/>
</dbReference>
<feature type="region of interest" description="Disordered" evidence="1">
    <location>
        <begin position="938"/>
        <end position="958"/>
    </location>
</feature>
<evidence type="ECO:0000313" key="5">
    <source>
        <dbReference type="EMBL" id="VVE11499.1"/>
    </source>
</evidence>
<dbReference type="Pfam" id="PF17271">
    <property type="entry name" value="Usher_TcfC"/>
    <property type="match status" value="1"/>
</dbReference>
<dbReference type="Proteomes" id="UP000366819">
    <property type="component" value="Unassembled WGS sequence"/>
</dbReference>
<evidence type="ECO:0000259" key="3">
    <source>
        <dbReference type="Pfam" id="PF16967"/>
    </source>
</evidence>
<feature type="chain" id="PRO_5022732053" evidence="2">
    <location>
        <begin position="25"/>
        <end position="958"/>
    </location>
</feature>
<dbReference type="OrthoDB" id="7010570at2"/>
<evidence type="ECO:0000313" key="6">
    <source>
        <dbReference type="Proteomes" id="UP000366819"/>
    </source>
</evidence>
<feature type="domain" description="TcfC Usher-like barrel" evidence="4">
    <location>
        <begin position="383"/>
        <end position="743"/>
    </location>
</feature>
<dbReference type="EMBL" id="CABPSN010000003">
    <property type="protein sequence ID" value="VVE11499.1"/>
    <property type="molecule type" value="Genomic_DNA"/>
</dbReference>
<evidence type="ECO:0000259" key="4">
    <source>
        <dbReference type="Pfam" id="PF17271"/>
    </source>
</evidence>
<dbReference type="RefSeq" id="WP_150576226.1">
    <property type="nucleotide sequence ID" value="NZ_CABPSN010000003.1"/>
</dbReference>
<name>A0A5E4VJB4_9BURK</name>
<dbReference type="InterPro" id="IPR032636">
    <property type="entry name" value="Pilus_assem_E-set-like_dom"/>
</dbReference>
<gene>
    <name evidence="5" type="ORF">PAQ31011_02674</name>
</gene>
<sequence length="958" mass="103649">MPKGRIRYLAGLPWLLAAGSPAMASTLPKVPPGFEDIAAGQVEHLDIRLLGTSLGVFPVFVRPDDVRLETPEAVARAIHDRLGTEANTGTPIPLVDALARPMVRNGHLACTSGNMSGSTGESPGVDARCRYLETESVDVIFDESQGALELFLAKAWLPSQSAAGPSHHTNSPGSEPALIHTQIVNVSTTDRYRNLTVLGNGALGVSPASYAGFTWSLVHTSHSGRREPAVASSAEPSGSTQALIDSLYYRHDVGAAHYVQAGRMDQRNLYSAQGGSFGFTLLPVGRFDGVRVGTSQAYVNDASRAQGSPLTVLLTRDARVDAYRGNELLGSAYFQAGVQSFDTRYFPEGAYLVSLRIFEGDTLVRTETEPFTKVGGEGTGDDVQWFLQTGRTVNRRQSDVDEGRARPTVQSGVRKSLPFGMTFTSGLVWLPSRLYNESQINWQRAFSFGQLTAATSVLFGTDGARGTTQSISLSNGIGLSLYRYQMRDASCRGGVHAATRSDIQIGCYDSINAYVSMPLGRWQGSAGYSQSQNYGRRHVDFSSPQYDDVWPRNTTRSGVSRTLQVTLSRSFRWKKLAINSRVGGYHRRHANEGRPDTGTFVNVSLSAQRPAAPGRNGATFSSVSVDVRSDRYDDRRMRAAIHAQHSWMWDDTSRRELTVGLTGDEASMASAHVRGAIEGRYGDVHAMLSRSFRGADAGSDRGSFTGGYASSIAATRDRLWFGPAMLAGDPPAGVGLIVEADNAHEAHDAHDDHDDHERAMHGAAATLQVGGRPLTVDFGAAALSPIGGYRAQQGEVFEARQDVTDYSVGLLRGAGVRDYFLTPGRMKVHRVTAGRSYTYVGQARGPDGLSLANARVLSVSAPPLDDRGEFLIESPRPLTELYLLDRGQPMRCNLTVVERRDVIHLNGVTPCNIVTQHALPASLQAQAHVQRLLSDAKEQADQHAATARDIGRWGDEGR</sequence>
<feature type="compositionally biased region" description="Basic and acidic residues" evidence="1">
    <location>
        <begin position="949"/>
        <end position="958"/>
    </location>
</feature>